<evidence type="ECO:0000256" key="3">
    <source>
        <dbReference type="ARBA" id="ARBA00023163"/>
    </source>
</evidence>
<dbReference type="NCBIfam" id="NF033788">
    <property type="entry name" value="HTH_metalloreg"/>
    <property type="match status" value="1"/>
</dbReference>
<dbReference type="SUPFAM" id="SSF46785">
    <property type="entry name" value="Winged helix' DNA-binding domain"/>
    <property type="match status" value="1"/>
</dbReference>
<keyword evidence="2" id="KW-0238">DNA-binding</keyword>
<dbReference type="CDD" id="cd00090">
    <property type="entry name" value="HTH_ARSR"/>
    <property type="match status" value="1"/>
</dbReference>
<dbReference type="PROSITE" id="PS50987">
    <property type="entry name" value="HTH_ARSR_2"/>
    <property type="match status" value="1"/>
</dbReference>
<dbReference type="InterPro" id="IPR051011">
    <property type="entry name" value="Metal_resp_trans_reg"/>
</dbReference>
<dbReference type="InterPro" id="IPR001845">
    <property type="entry name" value="HTH_ArsR_DNA-bd_dom"/>
</dbReference>
<comment type="caution">
    <text evidence="5">The sequence shown here is derived from an EMBL/GenBank/DDBJ whole genome shotgun (WGS) entry which is preliminary data.</text>
</comment>
<evidence type="ECO:0000256" key="2">
    <source>
        <dbReference type="ARBA" id="ARBA00023125"/>
    </source>
</evidence>
<dbReference type="Pfam" id="PF01022">
    <property type="entry name" value="HTH_5"/>
    <property type="match status" value="1"/>
</dbReference>
<sequence length="133" mass="14503">MEPLNGRGGRLKVADGAVIADNATPPPVCRETDMTDSADQPPYEEAAAFLKLLANPNRLAVLCKLHERPHNVTELAEAAGLPQAAMSSQLALLREAGLVSCEANHRERQYYIADPRVNDTVRLLYSFFCAPES</sequence>
<proteinExistence type="predicted"/>
<feature type="domain" description="HTH arsR-type" evidence="4">
    <location>
        <begin position="38"/>
        <end position="132"/>
    </location>
</feature>
<dbReference type="InterPro" id="IPR011991">
    <property type="entry name" value="ArsR-like_HTH"/>
</dbReference>
<name>D4DV62_NEIEG</name>
<dbReference type="SMART" id="SM00418">
    <property type="entry name" value="HTH_ARSR"/>
    <property type="match status" value="1"/>
</dbReference>
<dbReference type="GO" id="GO:0003700">
    <property type="term" value="F:DNA-binding transcription factor activity"/>
    <property type="evidence" value="ECO:0007669"/>
    <property type="project" value="InterPro"/>
</dbReference>
<accession>D4DV62</accession>
<dbReference type="EMBL" id="ADBF01000257">
    <property type="protein sequence ID" value="EFE48239.1"/>
    <property type="molecule type" value="Genomic_DNA"/>
</dbReference>
<evidence type="ECO:0000313" key="5">
    <source>
        <dbReference type="EMBL" id="EFE48239.1"/>
    </source>
</evidence>
<dbReference type="InterPro" id="IPR036388">
    <property type="entry name" value="WH-like_DNA-bd_sf"/>
</dbReference>
<dbReference type="AlphaFoldDB" id="D4DV62"/>
<dbReference type="Gene3D" id="1.10.10.10">
    <property type="entry name" value="Winged helix-like DNA-binding domain superfamily/Winged helix DNA-binding domain"/>
    <property type="match status" value="1"/>
</dbReference>
<dbReference type="PANTHER" id="PTHR43132:SF2">
    <property type="entry name" value="ARSENICAL RESISTANCE OPERON REPRESSOR ARSR-RELATED"/>
    <property type="match status" value="1"/>
</dbReference>
<evidence type="ECO:0000259" key="4">
    <source>
        <dbReference type="PROSITE" id="PS50987"/>
    </source>
</evidence>
<dbReference type="PRINTS" id="PR00778">
    <property type="entry name" value="HTHARSR"/>
</dbReference>
<dbReference type="PANTHER" id="PTHR43132">
    <property type="entry name" value="ARSENICAL RESISTANCE OPERON REPRESSOR ARSR-RELATED"/>
    <property type="match status" value="1"/>
</dbReference>
<protein>
    <submittedName>
        <fullName evidence="5">Transcriptional regulator, ArsR family</fullName>
    </submittedName>
</protein>
<dbReference type="GO" id="GO:0003677">
    <property type="term" value="F:DNA binding"/>
    <property type="evidence" value="ECO:0007669"/>
    <property type="project" value="UniProtKB-KW"/>
</dbReference>
<dbReference type="STRING" id="546263.NELON_00820"/>
<organism evidence="5 6">
    <name type="scientific">Neisseria elongata subsp. glycolytica ATCC 29315</name>
    <dbReference type="NCBI Taxonomy" id="546263"/>
    <lineage>
        <taxon>Bacteria</taxon>
        <taxon>Pseudomonadati</taxon>
        <taxon>Pseudomonadota</taxon>
        <taxon>Betaproteobacteria</taxon>
        <taxon>Neisseriales</taxon>
        <taxon>Neisseriaceae</taxon>
        <taxon>Neisseria</taxon>
    </lineage>
</organism>
<evidence type="ECO:0000313" key="6">
    <source>
        <dbReference type="Proteomes" id="UP000005536"/>
    </source>
</evidence>
<dbReference type="Proteomes" id="UP000005536">
    <property type="component" value="Unassembled WGS sequence"/>
</dbReference>
<reference evidence="5 6" key="1">
    <citation type="submission" date="2010-02" db="EMBL/GenBank/DDBJ databases">
        <authorList>
            <person name="Weinstock G."/>
            <person name="Sodergren E."/>
            <person name="Clifton S."/>
            <person name="Fulton L."/>
            <person name="Fulton B."/>
            <person name="Courtney L."/>
            <person name="Fronick C."/>
            <person name="Harrison M."/>
            <person name="Strong C."/>
            <person name="Farmer C."/>
            <person name="Delahaunty K."/>
            <person name="Markovic C."/>
            <person name="Hall O."/>
            <person name="Minx P."/>
            <person name="Tomlinson C."/>
            <person name="Mitreva M."/>
            <person name="Nelson J."/>
            <person name="Hou S."/>
            <person name="Wollam A."/>
            <person name="Pepin K.H."/>
            <person name="Johnson M."/>
            <person name="Bhonagiri V."/>
            <person name="Zhang X."/>
            <person name="Suruliraj S."/>
            <person name="Warren W."/>
            <person name="Chinwalla A."/>
            <person name="Mardis E.R."/>
            <person name="Wilson R.K."/>
        </authorList>
    </citation>
    <scope>NUCLEOTIDE SEQUENCE [LARGE SCALE GENOMIC DNA]</scope>
    <source>
        <strain evidence="5 6">ATCC 29315</strain>
    </source>
</reference>
<dbReference type="InterPro" id="IPR036390">
    <property type="entry name" value="WH_DNA-bd_sf"/>
</dbReference>
<gene>
    <name evidence="5" type="ORF">NEIELOOT_02978</name>
</gene>
<evidence type="ECO:0000256" key="1">
    <source>
        <dbReference type="ARBA" id="ARBA00023015"/>
    </source>
</evidence>
<keyword evidence="3" id="KW-0804">Transcription</keyword>
<keyword evidence="1" id="KW-0805">Transcription regulation</keyword>